<reference evidence="4" key="1">
    <citation type="journal article" date="2012" name="MBio">
        <title>Comparative genome analysis of Trichophyton rubrum and related dermatophytes reveals candidate genes involved in infection.</title>
        <authorList>
            <person name="Martinez D.A."/>
            <person name="Oliver B.G."/>
            <person name="Graeser Y."/>
            <person name="Goldberg J.M."/>
            <person name="Li W."/>
            <person name="Martinez-Rossi N.M."/>
            <person name="Monod M."/>
            <person name="Shelest E."/>
            <person name="Barton R.C."/>
            <person name="Birch E."/>
            <person name="Brakhage A.A."/>
            <person name="Chen Z."/>
            <person name="Gurr S.J."/>
            <person name="Heiman D."/>
            <person name="Heitman J."/>
            <person name="Kosti I."/>
            <person name="Rossi A."/>
            <person name="Saif S."/>
            <person name="Samalova M."/>
            <person name="Saunders C.W."/>
            <person name="Shea T."/>
            <person name="Summerbell R.C."/>
            <person name="Xu J."/>
            <person name="Young S."/>
            <person name="Zeng Q."/>
            <person name="Birren B.W."/>
            <person name="Cuomo C.A."/>
            <person name="White T.C."/>
        </authorList>
    </citation>
    <scope>NUCLEOTIDE SEQUENCE [LARGE SCALE GENOMIC DNA]</scope>
    <source>
        <strain evidence="4">ATCC MYA-4604 / CBS 118893</strain>
    </source>
</reference>
<feature type="compositionally biased region" description="Basic and acidic residues" evidence="1">
    <location>
        <begin position="63"/>
        <end position="86"/>
    </location>
</feature>
<dbReference type="Proteomes" id="UP000002669">
    <property type="component" value="Unassembled WGS sequence"/>
</dbReference>
<organism evidence="4">
    <name type="scientific">Arthroderma gypseum (strain ATCC MYA-4604 / CBS 118893)</name>
    <name type="common">Microsporum gypseum</name>
    <dbReference type="NCBI Taxonomy" id="535722"/>
    <lineage>
        <taxon>Eukaryota</taxon>
        <taxon>Fungi</taxon>
        <taxon>Dikarya</taxon>
        <taxon>Ascomycota</taxon>
        <taxon>Pezizomycotina</taxon>
        <taxon>Eurotiomycetes</taxon>
        <taxon>Eurotiomycetidae</taxon>
        <taxon>Onygenales</taxon>
        <taxon>Arthrodermataceae</taxon>
        <taxon>Nannizzia</taxon>
    </lineage>
</organism>
<feature type="compositionally biased region" description="Basic and acidic residues" evidence="1">
    <location>
        <begin position="107"/>
        <end position="130"/>
    </location>
</feature>
<name>E4V021_ARTGP</name>
<keyword evidence="2" id="KW-0472">Membrane</keyword>
<accession>E4V021</accession>
<protein>
    <submittedName>
        <fullName evidence="3">Uncharacterized protein</fullName>
    </submittedName>
</protein>
<dbReference type="GeneID" id="10026663"/>
<sequence length="184" mass="21221">MSLRSRCCCCYKLQLHHFNHVDFDSHFNLTNLHGPNPQGDDLLLRPSSSYYDCPSLPPATIEGPDRTAGEDEEQGREGKRRVEGRGSRASAFFVRKRASAKKARVKSVKERKAEEKDEREKDAEASQQKDGKIEEVEVEVRSKEKKGLFLLVLVLFFVFFLPLNCVFFCFFYQLFVLLSARQDH</sequence>
<dbReference type="RefSeq" id="XP_003171412.1">
    <property type="nucleotide sequence ID" value="XM_003171364.1"/>
</dbReference>
<dbReference type="EMBL" id="DS989826">
    <property type="protein sequence ID" value="EFR02958.1"/>
    <property type="molecule type" value="Genomic_DNA"/>
</dbReference>
<dbReference type="VEuPathDB" id="FungiDB:MGYG_09104"/>
<evidence type="ECO:0000256" key="2">
    <source>
        <dbReference type="SAM" id="Phobius"/>
    </source>
</evidence>
<gene>
    <name evidence="3" type="ORF">MGYG_09104</name>
</gene>
<feature type="region of interest" description="Disordered" evidence="1">
    <location>
        <begin position="54"/>
        <end position="88"/>
    </location>
</feature>
<dbReference type="HOGENOM" id="CLU_1467827_0_0_1"/>
<keyword evidence="2" id="KW-0812">Transmembrane</keyword>
<dbReference type="AlphaFoldDB" id="E4V021"/>
<dbReference type="InParanoid" id="E4V021"/>
<evidence type="ECO:0000313" key="4">
    <source>
        <dbReference type="Proteomes" id="UP000002669"/>
    </source>
</evidence>
<keyword evidence="4" id="KW-1185">Reference proteome</keyword>
<feature type="transmembrane region" description="Helical" evidence="2">
    <location>
        <begin position="148"/>
        <end position="175"/>
    </location>
</feature>
<keyword evidence="2" id="KW-1133">Transmembrane helix</keyword>
<evidence type="ECO:0000256" key="1">
    <source>
        <dbReference type="SAM" id="MobiDB-lite"/>
    </source>
</evidence>
<feature type="region of interest" description="Disordered" evidence="1">
    <location>
        <begin position="104"/>
        <end position="130"/>
    </location>
</feature>
<proteinExistence type="predicted"/>
<evidence type="ECO:0000313" key="3">
    <source>
        <dbReference type="EMBL" id="EFR02958.1"/>
    </source>
</evidence>